<dbReference type="Gene3D" id="4.10.280.10">
    <property type="entry name" value="Helix-loop-helix DNA-binding domain"/>
    <property type="match status" value="1"/>
</dbReference>
<dbReference type="Pfam" id="PF00010">
    <property type="entry name" value="HLH"/>
    <property type="match status" value="1"/>
</dbReference>
<dbReference type="SUPFAM" id="SSF47459">
    <property type="entry name" value="HLH, helix-loop-helix DNA-binding domain"/>
    <property type="match status" value="1"/>
</dbReference>
<evidence type="ECO:0000256" key="5">
    <source>
        <dbReference type="SAM" id="Coils"/>
    </source>
</evidence>
<dbReference type="PANTHER" id="PTHR45959:SF39">
    <property type="entry name" value="MYC-TYPE, BASIC HELIX-LOOP-HELIX (BHLH) DOMAIN-CONTAINING PROTEIN-RELATED"/>
    <property type="match status" value="1"/>
</dbReference>
<dbReference type="EMBL" id="JARYMX010000007">
    <property type="protein sequence ID" value="KAJ9540811.1"/>
    <property type="molecule type" value="Genomic_DNA"/>
</dbReference>
<dbReference type="SMART" id="SM00353">
    <property type="entry name" value="HLH"/>
    <property type="match status" value="1"/>
</dbReference>
<comment type="subcellular location">
    <subcellularLocation>
        <location evidence="1">Nucleus</location>
    </subcellularLocation>
</comment>
<keyword evidence="3" id="KW-0804">Transcription</keyword>
<keyword evidence="2" id="KW-0805">Transcription regulation</keyword>
<dbReference type="PROSITE" id="PS50888">
    <property type="entry name" value="BHLH"/>
    <property type="match status" value="1"/>
</dbReference>
<evidence type="ECO:0000256" key="2">
    <source>
        <dbReference type="ARBA" id="ARBA00023015"/>
    </source>
</evidence>
<evidence type="ECO:0000259" key="6">
    <source>
        <dbReference type="PROSITE" id="PS50888"/>
    </source>
</evidence>
<evidence type="ECO:0000256" key="3">
    <source>
        <dbReference type="ARBA" id="ARBA00023163"/>
    </source>
</evidence>
<keyword evidence="5" id="KW-0175">Coiled coil</keyword>
<feature type="domain" description="BHLH" evidence="6">
    <location>
        <begin position="195"/>
        <end position="244"/>
    </location>
</feature>
<dbReference type="InterPro" id="IPR011598">
    <property type="entry name" value="bHLH_dom"/>
</dbReference>
<dbReference type="InterPro" id="IPR036638">
    <property type="entry name" value="HLH_DNA-bd_sf"/>
</dbReference>
<feature type="coiled-coil region" evidence="5">
    <location>
        <begin position="234"/>
        <end position="261"/>
    </location>
</feature>
<dbReference type="GO" id="GO:0005634">
    <property type="term" value="C:nucleus"/>
    <property type="evidence" value="ECO:0007669"/>
    <property type="project" value="UniProtKB-SubCell"/>
</dbReference>
<dbReference type="AlphaFoldDB" id="A0AA38SRV4"/>
<keyword evidence="4" id="KW-0539">Nucleus</keyword>
<accession>A0AA38SRV4</accession>
<dbReference type="PANTHER" id="PTHR45959">
    <property type="entry name" value="BHLH TRANSCRIPTION FACTOR"/>
    <property type="match status" value="1"/>
</dbReference>
<reference evidence="7" key="1">
    <citation type="submission" date="2023-03" db="EMBL/GenBank/DDBJ databases">
        <title>Chromosome-scale reference genome and RAD-based genetic map of yellow starthistle (Centaurea solstitialis) reveal putative structural variation and QTLs associated with invader traits.</title>
        <authorList>
            <person name="Reatini B."/>
            <person name="Cang F.A."/>
            <person name="Jiang Q."/>
            <person name="Mckibben M.T.W."/>
            <person name="Barker M.S."/>
            <person name="Rieseberg L.H."/>
            <person name="Dlugosch K.M."/>
        </authorList>
    </citation>
    <scope>NUCLEOTIDE SEQUENCE</scope>
    <source>
        <strain evidence="7">CAN-66</strain>
        <tissue evidence="7">Leaf</tissue>
    </source>
</reference>
<evidence type="ECO:0000313" key="7">
    <source>
        <dbReference type="EMBL" id="KAJ9540811.1"/>
    </source>
</evidence>
<sequence length="386" mass="43068">MSDLYLEGYNGTLDLVLLRFRGYNIKLEDQISSGLLPKGEFGCLAVPSCMMDIPSTTWMPDLEMDQEPHDFVNGHHQICPYYSDSVNSFSSESFKGHTHDLVGQSVQTTSTINDSKVMKTSPFASTSYGSSSNTFTISFGNLTYPPQNNSHGPYGGSKLKYYQAVKPEENMISLNEYHGSMEVAKWVPSTSRNHRQAQEHVFAERKRREKLAQRFISLYALLPQLKKMDKATVLDDASKYIQELQKRVKELEGTRVKGKRIIQNSTVSVGRSKLCGGPGGKDDEFSSKEIKTLNSSSSNDPEIVVRISGCSTLVRIYCQRNPSLVLIALTEMERLHLAVISSNLLPFSNTDLLITITAQMSEELLMTAMDLVKCLQSALRNSVTCT</sequence>
<dbReference type="Proteomes" id="UP001172457">
    <property type="component" value="Chromosome 7"/>
</dbReference>
<gene>
    <name evidence="7" type="ORF">OSB04_027317</name>
</gene>
<protein>
    <recommendedName>
        <fullName evidence="6">BHLH domain-containing protein</fullName>
    </recommendedName>
</protein>
<keyword evidence="8" id="KW-1185">Reference proteome</keyword>
<name>A0AA38SRV4_9ASTR</name>
<evidence type="ECO:0000256" key="1">
    <source>
        <dbReference type="ARBA" id="ARBA00004123"/>
    </source>
</evidence>
<evidence type="ECO:0000256" key="4">
    <source>
        <dbReference type="ARBA" id="ARBA00023242"/>
    </source>
</evidence>
<dbReference type="GO" id="GO:0046983">
    <property type="term" value="F:protein dimerization activity"/>
    <property type="evidence" value="ECO:0007669"/>
    <property type="project" value="InterPro"/>
</dbReference>
<dbReference type="InterPro" id="IPR052610">
    <property type="entry name" value="bHLH_transcription_regulator"/>
</dbReference>
<evidence type="ECO:0000313" key="8">
    <source>
        <dbReference type="Proteomes" id="UP001172457"/>
    </source>
</evidence>
<proteinExistence type="predicted"/>
<organism evidence="7 8">
    <name type="scientific">Centaurea solstitialis</name>
    <name type="common">yellow star-thistle</name>
    <dbReference type="NCBI Taxonomy" id="347529"/>
    <lineage>
        <taxon>Eukaryota</taxon>
        <taxon>Viridiplantae</taxon>
        <taxon>Streptophyta</taxon>
        <taxon>Embryophyta</taxon>
        <taxon>Tracheophyta</taxon>
        <taxon>Spermatophyta</taxon>
        <taxon>Magnoliopsida</taxon>
        <taxon>eudicotyledons</taxon>
        <taxon>Gunneridae</taxon>
        <taxon>Pentapetalae</taxon>
        <taxon>asterids</taxon>
        <taxon>campanulids</taxon>
        <taxon>Asterales</taxon>
        <taxon>Asteraceae</taxon>
        <taxon>Carduoideae</taxon>
        <taxon>Cardueae</taxon>
        <taxon>Centaureinae</taxon>
        <taxon>Centaurea</taxon>
    </lineage>
</organism>
<comment type="caution">
    <text evidence="7">The sequence shown here is derived from an EMBL/GenBank/DDBJ whole genome shotgun (WGS) entry which is preliminary data.</text>
</comment>